<accession>A0ACC3YJW9</accession>
<evidence type="ECO:0000313" key="2">
    <source>
        <dbReference type="Proteomes" id="UP000805649"/>
    </source>
</evidence>
<dbReference type="Proteomes" id="UP000805649">
    <property type="component" value="Unassembled WGS sequence"/>
</dbReference>
<reference evidence="1 2" key="1">
    <citation type="journal article" date="2020" name="Phytopathology">
        <title>Genome Sequence Resources of Colletotrichum truncatum, C. plurivorum, C. musicola, and C. sojae: Four Species Pathogenic to Soybean (Glycine max).</title>
        <authorList>
            <person name="Rogerio F."/>
            <person name="Boufleur T.R."/>
            <person name="Ciampi-Guillardi M."/>
            <person name="Sukno S.A."/>
            <person name="Thon M.R."/>
            <person name="Massola Junior N.S."/>
            <person name="Baroncelli R."/>
        </authorList>
    </citation>
    <scope>NUCLEOTIDE SEQUENCE [LARGE SCALE GENOMIC DNA]</scope>
    <source>
        <strain evidence="1 2">CMES1059</strain>
    </source>
</reference>
<sequence length="281" mass="31343">MAEKDKKRSPTEARLATSSYSSLSRAGPSLAVVEDEPPSYGISADNDLIPPTTLLLAGATIYGSGSASSPPLYELSYPIGHLRESNTTVSFERVEHRIRTASGTQQVPRVSTRKKHIFDLKRALAIQLTAPQFSYYLESLSRNNLGHLGLKTHRHWFGTVAGYRAYRASRPRPYADLEPGDIAFVVKERGKGKFEWRNGGPDGEHRIVAYEESEGGIYQLRVCEALTQKERDALVATWCLRLWWEIAVANHEPLTWAEGKLEGLTLPWGVLLTLKLKLNTP</sequence>
<dbReference type="EMBL" id="VUJX02000010">
    <property type="protein sequence ID" value="KAL0931502.1"/>
    <property type="molecule type" value="Genomic_DNA"/>
</dbReference>
<protein>
    <submittedName>
        <fullName evidence="1">Uncharacterized protein</fullName>
    </submittedName>
</protein>
<comment type="caution">
    <text evidence="1">The sequence shown here is derived from an EMBL/GenBank/DDBJ whole genome shotgun (WGS) entry which is preliminary data.</text>
</comment>
<keyword evidence="2" id="KW-1185">Reference proteome</keyword>
<proteinExistence type="predicted"/>
<evidence type="ECO:0000313" key="1">
    <source>
        <dbReference type="EMBL" id="KAL0931502.1"/>
    </source>
</evidence>
<organism evidence="1 2">
    <name type="scientific">Colletotrichum truncatum</name>
    <name type="common">Anthracnose fungus</name>
    <name type="synonym">Colletotrichum capsici</name>
    <dbReference type="NCBI Taxonomy" id="5467"/>
    <lineage>
        <taxon>Eukaryota</taxon>
        <taxon>Fungi</taxon>
        <taxon>Dikarya</taxon>
        <taxon>Ascomycota</taxon>
        <taxon>Pezizomycotina</taxon>
        <taxon>Sordariomycetes</taxon>
        <taxon>Hypocreomycetidae</taxon>
        <taxon>Glomerellales</taxon>
        <taxon>Glomerellaceae</taxon>
        <taxon>Colletotrichum</taxon>
        <taxon>Colletotrichum truncatum species complex</taxon>
    </lineage>
</organism>
<gene>
    <name evidence="1" type="ORF">CTRU02_214237</name>
</gene>
<name>A0ACC3YJW9_COLTU</name>